<proteinExistence type="inferred from homology"/>
<accession>A0A9X5BHV3</accession>
<keyword evidence="7" id="KW-1185">Reference proteome</keyword>
<dbReference type="RefSeq" id="WP_160561002.1">
    <property type="nucleotide sequence ID" value="NZ_QZDT01000027.1"/>
</dbReference>
<evidence type="ECO:0000313" key="6">
    <source>
        <dbReference type="EMBL" id="NBJ93959.1"/>
    </source>
</evidence>
<evidence type="ECO:0000256" key="4">
    <source>
        <dbReference type="ARBA" id="ARBA00035204"/>
    </source>
</evidence>
<dbReference type="FunFam" id="1.10.287.310:FF:000001">
    <property type="entry name" value="50S ribosomal protein L29"/>
    <property type="match status" value="1"/>
</dbReference>
<dbReference type="GO" id="GO:0003735">
    <property type="term" value="F:structural constituent of ribosome"/>
    <property type="evidence" value="ECO:0007669"/>
    <property type="project" value="InterPro"/>
</dbReference>
<evidence type="ECO:0000313" key="7">
    <source>
        <dbReference type="Proteomes" id="UP001154420"/>
    </source>
</evidence>
<evidence type="ECO:0000256" key="5">
    <source>
        <dbReference type="HAMAP-Rule" id="MF_00374"/>
    </source>
</evidence>
<comment type="caution">
    <text evidence="6">The sequence shown here is derived from an EMBL/GenBank/DDBJ whole genome shotgun (WGS) entry which is preliminary data.</text>
</comment>
<dbReference type="GO" id="GO:0006412">
    <property type="term" value="P:translation"/>
    <property type="evidence" value="ECO:0007669"/>
    <property type="project" value="UniProtKB-UniRule"/>
</dbReference>
<reference evidence="6" key="1">
    <citation type="submission" date="2018-09" db="EMBL/GenBank/DDBJ databases">
        <title>Murine metabolic-syndrome-specific gut microbial biobank.</title>
        <authorList>
            <person name="Liu C."/>
        </authorList>
    </citation>
    <scope>NUCLEOTIDE SEQUENCE</scope>
    <source>
        <strain evidence="6">D42-62</strain>
    </source>
</reference>
<sequence>MKTNKYVEELQAKTAAALSEELVAAKKELFNLRFQNATNQLDNTARIKEVRRNIARIQTVITQKKKEA</sequence>
<gene>
    <name evidence="5" type="primary">rpmC</name>
    <name evidence="6" type="ORF">D5281_15535</name>
</gene>
<keyword evidence="3 5" id="KW-0687">Ribonucleoprotein</keyword>
<keyword evidence="2 5" id="KW-0689">Ribosomal protein</keyword>
<dbReference type="InterPro" id="IPR018254">
    <property type="entry name" value="Ribosomal_uL29_CS"/>
</dbReference>
<dbReference type="PANTHER" id="PTHR10916:SF0">
    <property type="entry name" value="LARGE RIBOSOMAL SUBUNIT PROTEIN UL29C"/>
    <property type="match status" value="1"/>
</dbReference>
<dbReference type="AlphaFoldDB" id="A0A9X5BHV3"/>
<dbReference type="PROSITE" id="PS00579">
    <property type="entry name" value="RIBOSOMAL_L29"/>
    <property type="match status" value="1"/>
</dbReference>
<dbReference type="Pfam" id="PF00831">
    <property type="entry name" value="Ribosomal_L29"/>
    <property type="match status" value="1"/>
</dbReference>
<dbReference type="EMBL" id="QZDT01000027">
    <property type="protein sequence ID" value="NBJ93959.1"/>
    <property type="molecule type" value="Genomic_DNA"/>
</dbReference>
<dbReference type="Gene3D" id="1.10.287.310">
    <property type="match status" value="1"/>
</dbReference>
<dbReference type="GO" id="GO:0022625">
    <property type="term" value="C:cytosolic large ribosomal subunit"/>
    <property type="evidence" value="ECO:0007669"/>
    <property type="project" value="TreeGrafter"/>
</dbReference>
<protein>
    <recommendedName>
        <fullName evidence="4 5">Large ribosomal subunit protein uL29</fullName>
    </recommendedName>
</protein>
<dbReference type="OrthoDB" id="9815192at2"/>
<dbReference type="InterPro" id="IPR036049">
    <property type="entry name" value="Ribosomal_uL29_sf"/>
</dbReference>
<comment type="similarity">
    <text evidence="1 5">Belongs to the universal ribosomal protein uL29 family.</text>
</comment>
<name>A0A9X5BHV3_9FIRM</name>
<evidence type="ECO:0000256" key="2">
    <source>
        <dbReference type="ARBA" id="ARBA00022980"/>
    </source>
</evidence>
<dbReference type="HAMAP" id="MF_00374">
    <property type="entry name" value="Ribosomal_uL29"/>
    <property type="match status" value="1"/>
</dbReference>
<organism evidence="6 7">
    <name type="scientific">Parablautia muri</name>
    <dbReference type="NCBI Taxonomy" id="2320879"/>
    <lineage>
        <taxon>Bacteria</taxon>
        <taxon>Bacillati</taxon>
        <taxon>Bacillota</taxon>
        <taxon>Clostridia</taxon>
        <taxon>Lachnospirales</taxon>
        <taxon>Lachnospiraceae</taxon>
        <taxon>Parablautia</taxon>
    </lineage>
</organism>
<dbReference type="InterPro" id="IPR050063">
    <property type="entry name" value="Ribosomal_protein_uL29"/>
</dbReference>
<dbReference type="InterPro" id="IPR001854">
    <property type="entry name" value="Ribosomal_uL29"/>
</dbReference>
<dbReference type="SUPFAM" id="SSF46561">
    <property type="entry name" value="Ribosomal protein L29 (L29p)"/>
    <property type="match status" value="1"/>
</dbReference>
<dbReference type="NCBIfam" id="TIGR00012">
    <property type="entry name" value="L29"/>
    <property type="match status" value="1"/>
</dbReference>
<dbReference type="CDD" id="cd00427">
    <property type="entry name" value="Ribosomal_L29_HIP"/>
    <property type="match status" value="1"/>
</dbReference>
<dbReference type="PANTHER" id="PTHR10916">
    <property type="entry name" value="60S RIBOSOMAL PROTEIN L35/50S RIBOSOMAL PROTEIN L29"/>
    <property type="match status" value="1"/>
</dbReference>
<evidence type="ECO:0000256" key="1">
    <source>
        <dbReference type="ARBA" id="ARBA00009254"/>
    </source>
</evidence>
<dbReference type="Proteomes" id="UP001154420">
    <property type="component" value="Unassembled WGS sequence"/>
</dbReference>
<evidence type="ECO:0000256" key="3">
    <source>
        <dbReference type="ARBA" id="ARBA00023274"/>
    </source>
</evidence>